<dbReference type="CDD" id="cd06261">
    <property type="entry name" value="TM_PBP2"/>
    <property type="match status" value="1"/>
</dbReference>
<evidence type="ECO:0000313" key="28">
    <source>
        <dbReference type="Proteomes" id="UP000282269"/>
    </source>
</evidence>
<dbReference type="EMBL" id="CP033241">
    <property type="protein sequence ID" value="AZF83303.1"/>
    <property type="molecule type" value="Genomic_DNA"/>
</dbReference>
<keyword evidence="6 7" id="KW-0472">Membrane</keyword>
<dbReference type="Proteomes" id="UP000275843">
    <property type="component" value="Chromosome"/>
</dbReference>
<evidence type="ECO:0000256" key="1">
    <source>
        <dbReference type="ARBA" id="ARBA00004651"/>
    </source>
</evidence>
<dbReference type="Proteomes" id="UP000282269">
    <property type="component" value="Chromosome"/>
</dbReference>
<reference evidence="22 23" key="2">
    <citation type="journal article" date="2018" name="Proc. Natl. Acad. Sci. U.S.A.">
        <title>Nonmutational mechanism of inheritance in the Archaeon Sulfolobus solfataricus.</title>
        <authorList>
            <person name="Payne S."/>
            <person name="McCarthy S."/>
            <person name="Johnson T."/>
            <person name="North E."/>
            <person name="Blum P."/>
        </authorList>
    </citation>
    <scope>NUCLEOTIDE SEQUENCE [LARGE SCALE GENOMIC DNA]</scope>
    <source>
        <strain evidence="13 22">SARC-H</strain>
        <strain evidence="14 26">SARC-I</strain>
        <strain evidence="16 27">SARC-N</strain>
        <strain evidence="17 28">SARC-O</strain>
        <strain evidence="18 23">SUL120</strain>
        <strain evidence="12 24">SULG</strain>
        <strain evidence="15 25">SULM</strain>
    </source>
</reference>
<dbReference type="Proteomes" id="UP000033057">
    <property type="component" value="Chromosome"/>
</dbReference>
<dbReference type="SUPFAM" id="SSF161098">
    <property type="entry name" value="MetI-like"/>
    <property type="match status" value="1"/>
</dbReference>
<gene>
    <name evidence="11" type="ORF">SULA_0744</name>
    <name evidence="9" type="ORF">SULB_0746</name>
    <name evidence="10" type="ORF">SULC_0744</name>
    <name evidence="12" type="ORF">SULG_03795</name>
    <name evidence="13" type="ORF">SULH_03795</name>
    <name evidence="14" type="ORF">SULI_03795</name>
    <name evidence="15" type="ORF">SULM_03795</name>
    <name evidence="16" type="ORF">SULN_03795</name>
    <name evidence="17" type="ORF">SULO_03805</name>
    <name evidence="18" type="ORF">SULZ_03845</name>
</gene>
<feature type="transmembrane region" description="Helical" evidence="7">
    <location>
        <begin position="247"/>
        <end position="269"/>
    </location>
</feature>
<dbReference type="InterPro" id="IPR035906">
    <property type="entry name" value="MetI-like_sf"/>
</dbReference>
<feature type="transmembrane region" description="Helical" evidence="7">
    <location>
        <begin position="12"/>
        <end position="36"/>
    </location>
</feature>
<feature type="transmembrane region" description="Helical" evidence="7">
    <location>
        <begin position="198"/>
        <end position="227"/>
    </location>
</feature>
<dbReference type="EMBL" id="CP033238">
    <property type="protein sequence ID" value="AZF75482.1"/>
    <property type="molecule type" value="Genomic_DNA"/>
</dbReference>
<dbReference type="EMBL" id="CP033239">
    <property type="protein sequence ID" value="AZF78090.1"/>
    <property type="molecule type" value="Genomic_DNA"/>
</dbReference>
<dbReference type="PATRIC" id="fig|2287.6.peg.782"/>
<dbReference type="EMBL" id="CP011056">
    <property type="protein sequence ID" value="AKA75817.1"/>
    <property type="molecule type" value="Genomic_DNA"/>
</dbReference>
<evidence type="ECO:0000313" key="12">
    <source>
        <dbReference type="EMBL" id="AZF67618.1"/>
    </source>
</evidence>
<dbReference type="Proteomes" id="UP000033085">
    <property type="component" value="Chromosome"/>
</dbReference>
<feature type="transmembrane region" description="Helical" evidence="7">
    <location>
        <begin position="118"/>
        <end position="136"/>
    </location>
</feature>
<evidence type="ECO:0000313" key="15">
    <source>
        <dbReference type="EMBL" id="AZF75482.1"/>
    </source>
</evidence>
<comment type="similarity">
    <text evidence="7">Belongs to the binding-protein-dependent transport system permease family.</text>
</comment>
<dbReference type="Proteomes" id="UP000273194">
    <property type="component" value="Chromosome"/>
</dbReference>
<evidence type="ECO:0000313" key="9">
    <source>
        <dbReference type="EMBL" id="AKA73119.1"/>
    </source>
</evidence>
<evidence type="ECO:0000313" key="20">
    <source>
        <dbReference type="Proteomes" id="UP000033085"/>
    </source>
</evidence>
<dbReference type="KEGG" id="ssoa:SULA_0744"/>
<name>A0A0E3MI20_SACSO</name>
<dbReference type="Proteomes" id="UP000033106">
    <property type="component" value="Chromosome"/>
</dbReference>
<dbReference type="Proteomes" id="UP000273443">
    <property type="component" value="Chromosome"/>
</dbReference>
<dbReference type="EMBL" id="CP011055">
    <property type="protein sequence ID" value="AKA73119.1"/>
    <property type="molecule type" value="Genomic_DNA"/>
</dbReference>
<evidence type="ECO:0000313" key="16">
    <source>
        <dbReference type="EMBL" id="AZF78090.1"/>
    </source>
</evidence>
<evidence type="ECO:0000313" key="11">
    <source>
        <dbReference type="EMBL" id="AKA78509.1"/>
    </source>
</evidence>
<evidence type="ECO:0000259" key="8">
    <source>
        <dbReference type="PROSITE" id="PS50928"/>
    </source>
</evidence>
<evidence type="ECO:0000313" key="18">
    <source>
        <dbReference type="EMBL" id="AZF83303.1"/>
    </source>
</evidence>
<dbReference type="GO" id="GO:0055085">
    <property type="term" value="P:transmembrane transport"/>
    <property type="evidence" value="ECO:0007669"/>
    <property type="project" value="InterPro"/>
</dbReference>
<dbReference type="EMBL" id="CP033237">
    <property type="protein sequence ID" value="AZF72858.1"/>
    <property type="molecule type" value="Genomic_DNA"/>
</dbReference>
<evidence type="ECO:0000313" key="19">
    <source>
        <dbReference type="Proteomes" id="UP000033057"/>
    </source>
</evidence>
<dbReference type="EMBL" id="CP033236">
    <property type="protein sequence ID" value="AZF70238.1"/>
    <property type="molecule type" value="Genomic_DNA"/>
</dbReference>
<keyword evidence="4 7" id="KW-0812">Transmembrane</keyword>
<keyword evidence="2 7" id="KW-0813">Transport</keyword>
<evidence type="ECO:0000313" key="25">
    <source>
        <dbReference type="Proteomes" id="UP000273443"/>
    </source>
</evidence>
<evidence type="ECO:0000256" key="7">
    <source>
        <dbReference type="RuleBase" id="RU363032"/>
    </source>
</evidence>
<feature type="domain" description="ABC transmembrane type-1" evidence="8">
    <location>
        <begin position="76"/>
        <end position="270"/>
    </location>
</feature>
<protein>
    <submittedName>
        <fullName evidence="11">ABC transporter permease</fullName>
    </submittedName>
</protein>
<dbReference type="KEGG" id="ssol:SULB_0746"/>
<evidence type="ECO:0000313" key="17">
    <source>
        <dbReference type="EMBL" id="AZF80695.1"/>
    </source>
</evidence>
<evidence type="ECO:0000313" key="27">
    <source>
        <dbReference type="Proteomes" id="UP000278715"/>
    </source>
</evidence>
<evidence type="ECO:0000256" key="4">
    <source>
        <dbReference type="ARBA" id="ARBA00022692"/>
    </source>
</evidence>
<proteinExistence type="inferred from homology"/>
<dbReference type="GO" id="GO:0005886">
    <property type="term" value="C:plasma membrane"/>
    <property type="evidence" value="ECO:0007669"/>
    <property type="project" value="UniProtKB-SubCell"/>
</dbReference>
<feature type="transmembrane region" description="Helical" evidence="7">
    <location>
        <begin position="142"/>
        <end position="163"/>
    </location>
</feature>
<reference evidence="19 20" key="1">
    <citation type="journal article" date="2015" name="Genome Announc.">
        <title>Complete Genome Sequence of Sulfolobus solfataricus Strain 98/2 and Evolved Derivatives.</title>
        <authorList>
            <person name="McCarthy S."/>
            <person name="Gradnigo J."/>
            <person name="Johnson T."/>
            <person name="Payne S."/>
            <person name="Lipzen A."/>
            <person name="Martin J."/>
            <person name="Schackwitz W."/>
            <person name="Moriyama E."/>
            <person name="Blum P."/>
        </authorList>
    </citation>
    <scope>NUCLEOTIDE SEQUENCE [LARGE SCALE GENOMIC DNA]</scope>
    <source>
        <strain evidence="19">98/2 SULC</strain>
        <strain evidence="9">SARC-B</strain>
        <strain evidence="10">SARC-C</strain>
        <strain evidence="11 21">SULA</strain>
        <strain evidence="20">SULB</strain>
    </source>
</reference>
<dbReference type="Proteomes" id="UP000267993">
    <property type="component" value="Chromosome"/>
</dbReference>
<evidence type="ECO:0000313" key="13">
    <source>
        <dbReference type="EMBL" id="AZF70238.1"/>
    </source>
</evidence>
<reference evidence="11" key="3">
    <citation type="submission" date="2018-10" db="EMBL/GenBank/DDBJ databases">
        <authorList>
            <person name="McCarthy S."/>
            <person name="Gradnigo J."/>
            <person name="Johnson T."/>
            <person name="Payne S."/>
            <person name="Lipzen A."/>
            <person name="Schackwitz W."/>
            <person name="Martin J."/>
            <person name="Moriyama E."/>
            <person name="Blum P."/>
        </authorList>
    </citation>
    <scope>NUCLEOTIDE SEQUENCE</scope>
    <source>
        <strain evidence="9">SARC-B</strain>
        <strain evidence="10">SARC-C</strain>
        <strain evidence="11">SULA</strain>
    </source>
</reference>
<dbReference type="KEGG" id="ssof:SULC_0744"/>
<dbReference type="PROSITE" id="PS50928">
    <property type="entry name" value="ABC_TM1"/>
    <property type="match status" value="1"/>
</dbReference>
<comment type="subcellular location">
    <subcellularLocation>
        <location evidence="1 7">Cell membrane</location>
        <topology evidence="1 7">Multi-pass membrane protein</topology>
    </subcellularLocation>
</comment>
<evidence type="ECO:0000313" key="10">
    <source>
        <dbReference type="EMBL" id="AKA75817.1"/>
    </source>
</evidence>
<evidence type="ECO:0000313" key="26">
    <source>
        <dbReference type="Proteomes" id="UP000275843"/>
    </source>
</evidence>
<accession>A0A0E3MI20</accession>
<evidence type="ECO:0000313" key="23">
    <source>
        <dbReference type="Proteomes" id="UP000269431"/>
    </source>
</evidence>
<dbReference type="EMBL" id="CP011057">
    <property type="protein sequence ID" value="AKA78509.1"/>
    <property type="molecule type" value="Genomic_DNA"/>
</dbReference>
<keyword evidence="5 7" id="KW-1133">Transmembrane helix</keyword>
<evidence type="ECO:0000313" key="21">
    <source>
        <dbReference type="Proteomes" id="UP000033106"/>
    </source>
</evidence>
<dbReference type="PANTHER" id="PTHR43386">
    <property type="entry name" value="OLIGOPEPTIDE TRANSPORT SYSTEM PERMEASE PROTEIN APPC"/>
    <property type="match status" value="1"/>
</dbReference>
<evidence type="ECO:0000256" key="5">
    <source>
        <dbReference type="ARBA" id="ARBA00022989"/>
    </source>
</evidence>
<dbReference type="AlphaFoldDB" id="A0A0E3MI20"/>
<evidence type="ECO:0000256" key="6">
    <source>
        <dbReference type="ARBA" id="ARBA00023136"/>
    </source>
</evidence>
<sequence length="287" mass="31517">MNLKDITKNMNLTVGLIIILSFLVLTIISTADLHILTPYNPNQLNFSQANLPPSSNHVFGTDQEGRDVFTRSLTALRIDFSIPFLIIGISMLIGTIIGILSGYFGGLLDEALMRITDIFLAFPGILLALAISEILGSTHLSLRLYLSALALAIVNWPIYARLVRAQILQVKNMQYITLAKVAGLNNFQTIKKHIIPHLVSLLLVYTTLDMGTIILNYSILAFFGLGAPPPTPELGRMVYDGLSALPQNWWSSIFPAIIITLMALGYSLAGDGLRDILDPRLGERTNV</sequence>
<dbReference type="EMBL" id="CP033240">
    <property type="protein sequence ID" value="AZF80695.1"/>
    <property type="molecule type" value="Genomic_DNA"/>
</dbReference>
<dbReference type="PANTHER" id="PTHR43386:SF1">
    <property type="entry name" value="D,D-DIPEPTIDE TRANSPORT SYSTEM PERMEASE PROTEIN DDPC-RELATED"/>
    <property type="match status" value="1"/>
</dbReference>
<dbReference type="Pfam" id="PF00528">
    <property type="entry name" value="BPD_transp_1"/>
    <property type="match status" value="1"/>
</dbReference>
<keyword evidence="3" id="KW-1003">Cell membrane</keyword>
<dbReference type="Proteomes" id="UP000269431">
    <property type="component" value="Chromosome"/>
</dbReference>
<dbReference type="EMBL" id="CP033235">
    <property type="protein sequence ID" value="AZF67618.1"/>
    <property type="molecule type" value="Genomic_DNA"/>
</dbReference>
<organism evidence="11 21">
    <name type="scientific">Saccharolobus solfataricus</name>
    <name type="common">Sulfolobus solfataricus</name>
    <dbReference type="NCBI Taxonomy" id="2287"/>
    <lineage>
        <taxon>Archaea</taxon>
        <taxon>Thermoproteota</taxon>
        <taxon>Thermoprotei</taxon>
        <taxon>Sulfolobales</taxon>
        <taxon>Sulfolobaceae</taxon>
        <taxon>Saccharolobus</taxon>
    </lineage>
</organism>
<dbReference type="Proteomes" id="UP000278715">
    <property type="component" value="Chromosome"/>
</dbReference>
<dbReference type="Gene3D" id="1.10.3720.10">
    <property type="entry name" value="MetI-like"/>
    <property type="match status" value="1"/>
</dbReference>
<evidence type="ECO:0000256" key="3">
    <source>
        <dbReference type="ARBA" id="ARBA00022475"/>
    </source>
</evidence>
<evidence type="ECO:0000313" key="14">
    <source>
        <dbReference type="EMBL" id="AZF72858.1"/>
    </source>
</evidence>
<dbReference type="InterPro" id="IPR050366">
    <property type="entry name" value="BP-dependent_transpt_permease"/>
</dbReference>
<dbReference type="RefSeq" id="WP_009988361.1">
    <property type="nucleotide sequence ID" value="NZ_CP011055.2"/>
</dbReference>
<dbReference type="InterPro" id="IPR000515">
    <property type="entry name" value="MetI-like"/>
</dbReference>
<feature type="transmembrane region" description="Helical" evidence="7">
    <location>
        <begin position="82"/>
        <end position="106"/>
    </location>
</feature>
<evidence type="ECO:0000313" key="22">
    <source>
        <dbReference type="Proteomes" id="UP000267993"/>
    </source>
</evidence>
<evidence type="ECO:0000313" key="24">
    <source>
        <dbReference type="Proteomes" id="UP000273194"/>
    </source>
</evidence>
<evidence type="ECO:0000256" key="2">
    <source>
        <dbReference type="ARBA" id="ARBA00022448"/>
    </source>
</evidence>
<dbReference type="GeneID" id="44128685"/>